<keyword evidence="1" id="KW-1133">Transmembrane helix</keyword>
<keyword evidence="1" id="KW-0472">Membrane</keyword>
<evidence type="ECO:0000313" key="2">
    <source>
        <dbReference type="EMBL" id="GBP85292.1"/>
    </source>
</evidence>
<comment type="caution">
    <text evidence="2">The sequence shown here is derived from an EMBL/GenBank/DDBJ whole genome shotgun (WGS) entry which is preliminary data.</text>
</comment>
<keyword evidence="3" id="KW-1185">Reference proteome</keyword>
<protein>
    <submittedName>
        <fullName evidence="2">Uncharacterized protein</fullName>
    </submittedName>
</protein>
<feature type="transmembrane region" description="Helical" evidence="1">
    <location>
        <begin position="121"/>
        <end position="142"/>
    </location>
</feature>
<keyword evidence="1" id="KW-0812">Transmembrane</keyword>
<dbReference type="InterPro" id="IPR036719">
    <property type="entry name" value="Neuro-gated_channel_TM_sf"/>
</dbReference>
<dbReference type="GO" id="GO:0016020">
    <property type="term" value="C:membrane"/>
    <property type="evidence" value="ECO:0007669"/>
    <property type="project" value="InterPro"/>
</dbReference>
<dbReference type="OrthoDB" id="6667051at2759"/>
<dbReference type="Proteomes" id="UP000299102">
    <property type="component" value="Unassembled WGS sequence"/>
</dbReference>
<dbReference type="GO" id="GO:0006811">
    <property type="term" value="P:monoatomic ion transport"/>
    <property type="evidence" value="ECO:0007669"/>
    <property type="project" value="InterPro"/>
</dbReference>
<accession>A0A4C1ZD37</accession>
<dbReference type="AlphaFoldDB" id="A0A4C1ZD37"/>
<name>A0A4C1ZD37_EUMVA</name>
<sequence length="151" mass="17095">MEESLDFPTLFFLSRVVRFSGLSRFKKSRAETLGMGLSWYQKRPSLGSPGPPAAPVFSTQLTSEDEGLKQQFEHQTIQRDSPIFESVASGSTPTTWRLRIGAQVDKAVMFCGAQHGSMDRYALMVFPICFILFASIYWTTYLSEAYIKMQK</sequence>
<proteinExistence type="predicted"/>
<evidence type="ECO:0000256" key="1">
    <source>
        <dbReference type="SAM" id="Phobius"/>
    </source>
</evidence>
<evidence type="ECO:0000313" key="3">
    <source>
        <dbReference type="Proteomes" id="UP000299102"/>
    </source>
</evidence>
<dbReference type="SUPFAM" id="SSF90112">
    <property type="entry name" value="Neurotransmitter-gated ion-channel transmembrane pore"/>
    <property type="match status" value="1"/>
</dbReference>
<reference evidence="2 3" key="1">
    <citation type="journal article" date="2019" name="Commun. Biol.">
        <title>The bagworm genome reveals a unique fibroin gene that provides high tensile strength.</title>
        <authorList>
            <person name="Kono N."/>
            <person name="Nakamura H."/>
            <person name="Ohtoshi R."/>
            <person name="Tomita M."/>
            <person name="Numata K."/>
            <person name="Arakawa K."/>
        </authorList>
    </citation>
    <scope>NUCLEOTIDE SEQUENCE [LARGE SCALE GENOMIC DNA]</scope>
</reference>
<dbReference type="EMBL" id="BGZK01001727">
    <property type="protein sequence ID" value="GBP85292.1"/>
    <property type="molecule type" value="Genomic_DNA"/>
</dbReference>
<organism evidence="2 3">
    <name type="scientific">Eumeta variegata</name>
    <name type="common">Bagworm moth</name>
    <name type="synonym">Eumeta japonica</name>
    <dbReference type="NCBI Taxonomy" id="151549"/>
    <lineage>
        <taxon>Eukaryota</taxon>
        <taxon>Metazoa</taxon>
        <taxon>Ecdysozoa</taxon>
        <taxon>Arthropoda</taxon>
        <taxon>Hexapoda</taxon>
        <taxon>Insecta</taxon>
        <taxon>Pterygota</taxon>
        <taxon>Neoptera</taxon>
        <taxon>Endopterygota</taxon>
        <taxon>Lepidoptera</taxon>
        <taxon>Glossata</taxon>
        <taxon>Ditrysia</taxon>
        <taxon>Tineoidea</taxon>
        <taxon>Psychidae</taxon>
        <taxon>Oiketicinae</taxon>
        <taxon>Eumeta</taxon>
    </lineage>
</organism>
<gene>
    <name evidence="2" type="ORF">EVAR_56841_1</name>
</gene>